<protein>
    <recommendedName>
        <fullName evidence="1">Methyltransferase domain-containing protein</fullName>
    </recommendedName>
</protein>
<name>A0A3G9J9S0_9BACL</name>
<feature type="domain" description="Methyltransferase" evidence="1">
    <location>
        <begin position="45"/>
        <end position="163"/>
    </location>
</feature>
<dbReference type="EMBL" id="AP019308">
    <property type="protein sequence ID" value="BBH22581.1"/>
    <property type="molecule type" value="Genomic_DNA"/>
</dbReference>
<dbReference type="RefSeq" id="WP_125660908.1">
    <property type="nucleotide sequence ID" value="NZ_AP019308.1"/>
</dbReference>
<organism evidence="2 3">
    <name type="scientific">Paenibacillus baekrokdamisoli</name>
    <dbReference type="NCBI Taxonomy" id="1712516"/>
    <lineage>
        <taxon>Bacteria</taxon>
        <taxon>Bacillati</taxon>
        <taxon>Bacillota</taxon>
        <taxon>Bacilli</taxon>
        <taxon>Bacillales</taxon>
        <taxon>Paenibacillaceae</taxon>
        <taxon>Paenibacillus</taxon>
    </lineage>
</organism>
<dbReference type="CDD" id="cd02440">
    <property type="entry name" value="AdoMet_MTases"/>
    <property type="match status" value="1"/>
</dbReference>
<evidence type="ECO:0000313" key="2">
    <source>
        <dbReference type="EMBL" id="BBH22581.1"/>
    </source>
</evidence>
<evidence type="ECO:0000259" key="1">
    <source>
        <dbReference type="Pfam" id="PF13847"/>
    </source>
</evidence>
<dbReference type="OrthoDB" id="9801609at2"/>
<dbReference type="Pfam" id="PF13847">
    <property type="entry name" value="Methyltransf_31"/>
    <property type="match status" value="1"/>
</dbReference>
<dbReference type="SUPFAM" id="SSF53335">
    <property type="entry name" value="S-adenosyl-L-methionine-dependent methyltransferases"/>
    <property type="match status" value="1"/>
</dbReference>
<evidence type="ECO:0000313" key="3">
    <source>
        <dbReference type="Proteomes" id="UP000275368"/>
    </source>
</evidence>
<gene>
    <name evidence="2" type="ORF">Back11_39260</name>
</gene>
<dbReference type="InterPro" id="IPR029063">
    <property type="entry name" value="SAM-dependent_MTases_sf"/>
</dbReference>
<dbReference type="KEGG" id="pbk:Back11_39260"/>
<dbReference type="Proteomes" id="UP000275368">
    <property type="component" value="Chromosome"/>
</dbReference>
<dbReference type="Gene3D" id="3.40.50.150">
    <property type="entry name" value="Vaccinia Virus protein VP39"/>
    <property type="match status" value="1"/>
</dbReference>
<dbReference type="AlphaFoldDB" id="A0A3G9J9S0"/>
<accession>A0A3G9J9S0</accession>
<proteinExistence type="predicted"/>
<sequence length="269" mass="31097">MITKKFIDELGYTDFVGFINQWNVLPGAFTTISKWINYGKVNSDSRLLQVASTTGFQLRETATLTNCSGIGFDLSPYAVESARYNKETFSPNSRIEYVQCDGYQFQSDEKFSHILIGGGLKFFPDPQKMMDRCIEFLHDGGYILASPFFVTSEVPDEVLDRAKSVFGIRPTTESYKEIMGMYNKFEIIYEDKNSIEPETIEEIKYYCNCSTAAAVQRLNIQDKNVSDAIFNRLYNIKMMSNELRKYQGYSVLVLRFRKSIYPNRWVELF</sequence>
<reference evidence="2 3" key="1">
    <citation type="submission" date="2018-11" db="EMBL/GenBank/DDBJ databases">
        <title>Complete genome sequence of Paenibacillus baekrokdamisoli strain KCTC 33723.</title>
        <authorList>
            <person name="Kang S.W."/>
            <person name="Lee K.C."/>
            <person name="Kim K.K."/>
            <person name="Kim J.S."/>
            <person name="Kim D.S."/>
            <person name="Ko S.H."/>
            <person name="Yang S.H."/>
            <person name="Lee J.S."/>
        </authorList>
    </citation>
    <scope>NUCLEOTIDE SEQUENCE [LARGE SCALE GENOMIC DNA]</scope>
    <source>
        <strain evidence="2 3">KCTC 33723</strain>
    </source>
</reference>
<dbReference type="InterPro" id="IPR025714">
    <property type="entry name" value="Methyltranfer_dom"/>
</dbReference>
<keyword evidence="3" id="KW-1185">Reference proteome</keyword>